<dbReference type="AlphaFoldDB" id="A0A0G1XWL4"/>
<organism evidence="1 2">
    <name type="scientific">Candidatus Jorgensenbacteria bacterium GW2011_GWC1_48_8</name>
    <dbReference type="NCBI Taxonomy" id="1618666"/>
    <lineage>
        <taxon>Bacteria</taxon>
        <taxon>Candidatus Joergenseniibacteriota</taxon>
    </lineage>
</organism>
<accession>A0A0G1XWL4</accession>
<sequence length="202" mass="21591">MTSTATTTEEITPSPSQTLLEHKSLFKTAADVSTNITLGIVSISSIKGQLEFSTAQVPILKEIIFKNSDGEILSASGVMGAFLPDVFSATVSADFENDLTLATYTNDKGTWPVIVLKLRSGSSLTEAKTTVQKIETSANLPNFFITDPGTASAWKNGTTEGVSNRYRTFSLSGAGLNYGWTGDTLVISSSYAGFQEALKRLR</sequence>
<name>A0A0G1XWL4_9BACT</name>
<proteinExistence type="predicted"/>
<protein>
    <submittedName>
        <fullName evidence="1">Uncharacterized protein</fullName>
    </submittedName>
</protein>
<dbReference type="Proteomes" id="UP000034600">
    <property type="component" value="Unassembled WGS sequence"/>
</dbReference>
<reference evidence="1 2" key="1">
    <citation type="journal article" date="2015" name="Nature">
        <title>rRNA introns, odd ribosomes, and small enigmatic genomes across a large radiation of phyla.</title>
        <authorList>
            <person name="Brown C.T."/>
            <person name="Hug L.A."/>
            <person name="Thomas B.C."/>
            <person name="Sharon I."/>
            <person name="Castelle C.J."/>
            <person name="Singh A."/>
            <person name="Wilkins M.J."/>
            <person name="Williams K.H."/>
            <person name="Banfield J.F."/>
        </authorList>
    </citation>
    <scope>NUCLEOTIDE SEQUENCE [LARGE SCALE GENOMIC DNA]</scope>
</reference>
<gene>
    <name evidence="1" type="ORF">UY32_C0017G0009</name>
</gene>
<evidence type="ECO:0000313" key="1">
    <source>
        <dbReference type="EMBL" id="KKU98675.1"/>
    </source>
</evidence>
<evidence type="ECO:0000313" key="2">
    <source>
        <dbReference type="Proteomes" id="UP000034600"/>
    </source>
</evidence>
<comment type="caution">
    <text evidence="1">The sequence shown here is derived from an EMBL/GenBank/DDBJ whole genome shotgun (WGS) entry which is preliminary data.</text>
</comment>
<dbReference type="EMBL" id="LCPO01000017">
    <property type="protein sequence ID" value="KKU98675.1"/>
    <property type="molecule type" value="Genomic_DNA"/>
</dbReference>